<dbReference type="CDD" id="cd21123">
    <property type="entry name" value="SPASM_MftC-like"/>
    <property type="match status" value="1"/>
</dbReference>
<keyword evidence="10" id="KW-1185">Reference proteome</keyword>
<evidence type="ECO:0000256" key="1">
    <source>
        <dbReference type="ARBA" id="ARBA00001966"/>
    </source>
</evidence>
<keyword evidence="4" id="KW-0479">Metal-binding</keyword>
<proteinExistence type="predicted"/>
<evidence type="ECO:0000259" key="8">
    <source>
        <dbReference type="PROSITE" id="PS51918"/>
    </source>
</evidence>
<evidence type="ECO:0000256" key="7">
    <source>
        <dbReference type="SAM" id="MobiDB-lite"/>
    </source>
</evidence>
<dbReference type="SFLD" id="SFLDF00542">
    <property type="entry name" value="alternative_heme_biosynthesis"/>
    <property type="match status" value="1"/>
</dbReference>
<name>A0A5K7YT45_9BACT</name>
<sequence>MNPHPDVENDNRPHGHGQKQEKGNTLRLVAWETTRNCNLSCVHCRAAATNGPYAGELDTEQGFKLLDEIAEVGKPIIILTGGEPLLRDDIFDLARHGDGLGLRMVMAPNGTLITPETAERMAASGIRRISASIDGATKAFHDQFRGVDGAFDAALRGIEYVKAAGIEFQINTTITKTNLDQIPKILELAERLGAVAHHIFLLVPTGRGKYIVDQAIDAKEYETTLNWFYDQRDKTSLQLKATCAPHYYRILRQRAKAEGKTISFQTHGLDAVTRGCLAGTGFCFVSHTGVVQPCGYTDVECGDITQTTFGEVWNHSPVFLKLRDFRQLEGKCGACEYRAVCGGCRARAFEATGNFMAEEPLCAYQPEKAAPSL</sequence>
<evidence type="ECO:0000313" key="10">
    <source>
        <dbReference type="Proteomes" id="UP000427906"/>
    </source>
</evidence>
<dbReference type="GO" id="GO:0051539">
    <property type="term" value="F:4 iron, 4 sulfur cluster binding"/>
    <property type="evidence" value="ECO:0007669"/>
    <property type="project" value="UniProtKB-KW"/>
</dbReference>
<dbReference type="PROSITE" id="PS51918">
    <property type="entry name" value="RADICAL_SAM"/>
    <property type="match status" value="1"/>
</dbReference>
<organism evidence="9 10">
    <name type="scientific">Desulfosarcina alkanivorans</name>
    <dbReference type="NCBI Taxonomy" id="571177"/>
    <lineage>
        <taxon>Bacteria</taxon>
        <taxon>Pseudomonadati</taxon>
        <taxon>Thermodesulfobacteriota</taxon>
        <taxon>Desulfobacteria</taxon>
        <taxon>Desulfobacterales</taxon>
        <taxon>Desulfosarcinaceae</taxon>
        <taxon>Desulfosarcina</taxon>
    </lineage>
</organism>
<dbReference type="PIRSF" id="PIRSF037420">
    <property type="entry name" value="PQQ_syn_pqqE"/>
    <property type="match status" value="1"/>
</dbReference>
<dbReference type="PANTHER" id="PTHR11228">
    <property type="entry name" value="RADICAL SAM DOMAIN PROTEIN"/>
    <property type="match status" value="1"/>
</dbReference>
<feature type="region of interest" description="Disordered" evidence="7">
    <location>
        <begin position="1"/>
        <end position="24"/>
    </location>
</feature>
<dbReference type="GO" id="GO:0046872">
    <property type="term" value="F:metal ion binding"/>
    <property type="evidence" value="ECO:0007669"/>
    <property type="project" value="UniProtKB-KW"/>
</dbReference>
<dbReference type="InterPro" id="IPR030896">
    <property type="entry name" value="rSAM_AhbD_hemeb"/>
</dbReference>
<dbReference type="GO" id="GO:0003824">
    <property type="term" value="F:catalytic activity"/>
    <property type="evidence" value="ECO:0007669"/>
    <property type="project" value="InterPro"/>
</dbReference>
<protein>
    <submittedName>
        <fullName evidence="9">Heme b synthase</fullName>
    </submittedName>
</protein>
<dbReference type="NCBIfam" id="TIGR04545">
    <property type="entry name" value="rSAM_ahbD_hemeb"/>
    <property type="match status" value="1"/>
</dbReference>
<dbReference type="SUPFAM" id="SSF102114">
    <property type="entry name" value="Radical SAM enzymes"/>
    <property type="match status" value="1"/>
</dbReference>
<feature type="domain" description="Radical SAM core" evidence="8">
    <location>
        <begin position="21"/>
        <end position="234"/>
    </location>
</feature>
<dbReference type="InterPro" id="IPR017200">
    <property type="entry name" value="PqqE-like"/>
</dbReference>
<comment type="cofactor">
    <cofactor evidence="1">
        <name>[4Fe-4S] cluster</name>
        <dbReference type="ChEBI" id="CHEBI:49883"/>
    </cofactor>
</comment>
<evidence type="ECO:0000256" key="5">
    <source>
        <dbReference type="ARBA" id="ARBA00023004"/>
    </source>
</evidence>
<dbReference type="InterPro" id="IPR023885">
    <property type="entry name" value="4Fe4S-binding_SPASM_dom"/>
</dbReference>
<evidence type="ECO:0000256" key="4">
    <source>
        <dbReference type="ARBA" id="ARBA00022723"/>
    </source>
</evidence>
<dbReference type="EMBL" id="AP021874">
    <property type="protein sequence ID" value="BBO72506.1"/>
    <property type="molecule type" value="Genomic_DNA"/>
</dbReference>
<gene>
    <name evidence="9" type="ORF">DSCA_64360</name>
</gene>
<dbReference type="Pfam" id="PF04055">
    <property type="entry name" value="Radical_SAM"/>
    <property type="match status" value="1"/>
</dbReference>
<keyword evidence="2" id="KW-0004">4Fe-4S</keyword>
<dbReference type="KEGG" id="dalk:DSCA_64360"/>
<dbReference type="InterPro" id="IPR050377">
    <property type="entry name" value="Radical_SAM_PqqE_MftC-like"/>
</dbReference>
<dbReference type="OrthoDB" id="9782387at2"/>
<dbReference type="InterPro" id="IPR007197">
    <property type="entry name" value="rSAM"/>
</dbReference>
<dbReference type="InterPro" id="IPR034480">
    <property type="entry name" value="Heme_synthase-like"/>
</dbReference>
<evidence type="ECO:0000256" key="6">
    <source>
        <dbReference type="ARBA" id="ARBA00023014"/>
    </source>
</evidence>
<dbReference type="SFLD" id="SFLDG01385">
    <property type="entry name" value="heme_carboxy_lyase_like"/>
    <property type="match status" value="1"/>
</dbReference>
<dbReference type="AlphaFoldDB" id="A0A5K7YT45"/>
<evidence type="ECO:0000313" key="9">
    <source>
        <dbReference type="EMBL" id="BBO72506.1"/>
    </source>
</evidence>
<reference evidence="9 10" key="1">
    <citation type="submission" date="2019-11" db="EMBL/GenBank/DDBJ databases">
        <title>Comparative genomics of hydrocarbon-degrading Desulfosarcina strains.</title>
        <authorList>
            <person name="Watanabe M."/>
            <person name="Kojima H."/>
            <person name="Fukui M."/>
        </authorList>
    </citation>
    <scope>NUCLEOTIDE SEQUENCE [LARGE SCALE GENOMIC DNA]</scope>
    <source>
        <strain evidence="9 10">PL12</strain>
    </source>
</reference>
<dbReference type="InterPro" id="IPR013785">
    <property type="entry name" value="Aldolase_TIM"/>
</dbReference>
<evidence type="ECO:0000256" key="3">
    <source>
        <dbReference type="ARBA" id="ARBA00022691"/>
    </source>
</evidence>
<dbReference type="SFLD" id="SFLDS00029">
    <property type="entry name" value="Radical_SAM"/>
    <property type="match status" value="1"/>
</dbReference>
<dbReference type="Gene3D" id="3.20.20.70">
    <property type="entry name" value="Aldolase class I"/>
    <property type="match status" value="1"/>
</dbReference>
<dbReference type="InterPro" id="IPR058240">
    <property type="entry name" value="rSAM_sf"/>
</dbReference>
<dbReference type="Pfam" id="PF13186">
    <property type="entry name" value="SPASM"/>
    <property type="match status" value="1"/>
</dbReference>
<dbReference type="SFLD" id="SFLDG01067">
    <property type="entry name" value="SPASM/twitch_domain_containing"/>
    <property type="match status" value="1"/>
</dbReference>
<dbReference type="CDD" id="cd01335">
    <property type="entry name" value="Radical_SAM"/>
    <property type="match status" value="1"/>
</dbReference>
<dbReference type="NCBIfam" id="TIGR04085">
    <property type="entry name" value="rSAM_more_4Fe4S"/>
    <property type="match status" value="1"/>
</dbReference>
<keyword evidence="6" id="KW-0411">Iron-sulfur</keyword>
<dbReference type="Proteomes" id="UP000427906">
    <property type="component" value="Chromosome"/>
</dbReference>
<keyword evidence="3" id="KW-0949">S-adenosyl-L-methionine</keyword>
<evidence type="ECO:0000256" key="2">
    <source>
        <dbReference type="ARBA" id="ARBA00022485"/>
    </source>
</evidence>
<accession>A0A5K7YT45</accession>
<dbReference type="RefSeq" id="WP_155320193.1">
    <property type="nucleotide sequence ID" value="NZ_AP021874.1"/>
</dbReference>
<dbReference type="SFLD" id="SFLDG01386">
    <property type="entry name" value="main_SPASM_domain-containing"/>
    <property type="match status" value="1"/>
</dbReference>
<keyword evidence="5" id="KW-0408">Iron</keyword>
<dbReference type="PANTHER" id="PTHR11228:SF34">
    <property type="entry name" value="TUNGSTEN-CONTAINING ALDEHYDE FERREDOXIN OXIDOREDUCTASE COFACTOR MODIFYING PROTEIN"/>
    <property type="match status" value="1"/>
</dbReference>